<evidence type="ECO:0000256" key="2">
    <source>
        <dbReference type="SAM" id="SignalP"/>
    </source>
</evidence>
<dbReference type="AlphaFoldDB" id="A0A8T0H629"/>
<keyword evidence="2" id="KW-0732">Signal</keyword>
<keyword evidence="1" id="KW-0472">Membrane</keyword>
<protein>
    <submittedName>
        <fullName evidence="3">Uncharacterized protein</fullName>
    </submittedName>
</protein>
<feature type="transmembrane region" description="Helical" evidence="1">
    <location>
        <begin position="45"/>
        <end position="63"/>
    </location>
</feature>
<sequence>MCALGLFPRIFLTSFFLVLLMFYMCLCRSCCSVFDELMIDNEEILLSRILVFCSLHATLYSFARGSS</sequence>
<gene>
    <name evidence="3" type="ORF">KC19_7G002500</name>
</gene>
<dbReference type="EMBL" id="CM026428">
    <property type="protein sequence ID" value="KAG0565628.1"/>
    <property type="molecule type" value="Genomic_DNA"/>
</dbReference>
<reference evidence="3" key="1">
    <citation type="submission" date="2020-06" db="EMBL/GenBank/DDBJ databases">
        <title>WGS assembly of Ceratodon purpureus strain R40.</title>
        <authorList>
            <person name="Carey S.B."/>
            <person name="Jenkins J."/>
            <person name="Shu S."/>
            <person name="Lovell J.T."/>
            <person name="Sreedasyam A."/>
            <person name="Maumus F."/>
            <person name="Tiley G.P."/>
            <person name="Fernandez-Pozo N."/>
            <person name="Barry K."/>
            <person name="Chen C."/>
            <person name="Wang M."/>
            <person name="Lipzen A."/>
            <person name="Daum C."/>
            <person name="Saski C.A."/>
            <person name="Payton A.C."/>
            <person name="Mcbreen J.C."/>
            <person name="Conrad R.E."/>
            <person name="Kollar L.M."/>
            <person name="Olsson S."/>
            <person name="Huttunen S."/>
            <person name="Landis J.B."/>
            <person name="Wickett N.J."/>
            <person name="Johnson M.G."/>
            <person name="Rensing S.A."/>
            <person name="Grimwood J."/>
            <person name="Schmutz J."/>
            <person name="Mcdaniel S.F."/>
        </authorList>
    </citation>
    <scope>NUCLEOTIDE SEQUENCE</scope>
    <source>
        <strain evidence="3">R40</strain>
    </source>
</reference>
<feature type="signal peptide" evidence="2">
    <location>
        <begin position="1"/>
        <end position="27"/>
    </location>
</feature>
<evidence type="ECO:0000313" key="4">
    <source>
        <dbReference type="Proteomes" id="UP000822688"/>
    </source>
</evidence>
<comment type="caution">
    <text evidence="3">The sequence shown here is derived from an EMBL/GenBank/DDBJ whole genome shotgun (WGS) entry which is preliminary data.</text>
</comment>
<feature type="chain" id="PRO_5035870361" evidence="2">
    <location>
        <begin position="28"/>
        <end position="67"/>
    </location>
</feature>
<name>A0A8T0H629_CERPU</name>
<keyword evidence="1" id="KW-1133">Transmembrane helix</keyword>
<keyword evidence="1" id="KW-0812">Transmembrane</keyword>
<evidence type="ECO:0000256" key="1">
    <source>
        <dbReference type="SAM" id="Phobius"/>
    </source>
</evidence>
<evidence type="ECO:0000313" key="3">
    <source>
        <dbReference type="EMBL" id="KAG0565628.1"/>
    </source>
</evidence>
<organism evidence="3 4">
    <name type="scientific">Ceratodon purpureus</name>
    <name type="common">Fire moss</name>
    <name type="synonym">Dicranum purpureum</name>
    <dbReference type="NCBI Taxonomy" id="3225"/>
    <lineage>
        <taxon>Eukaryota</taxon>
        <taxon>Viridiplantae</taxon>
        <taxon>Streptophyta</taxon>
        <taxon>Embryophyta</taxon>
        <taxon>Bryophyta</taxon>
        <taxon>Bryophytina</taxon>
        <taxon>Bryopsida</taxon>
        <taxon>Dicranidae</taxon>
        <taxon>Pseudoditrichales</taxon>
        <taxon>Ditrichaceae</taxon>
        <taxon>Ceratodon</taxon>
    </lineage>
</organism>
<dbReference type="Proteomes" id="UP000822688">
    <property type="component" value="Chromosome 7"/>
</dbReference>
<proteinExistence type="predicted"/>
<keyword evidence="4" id="KW-1185">Reference proteome</keyword>
<accession>A0A8T0H629</accession>